<comment type="subcellular location">
    <subcellularLocation>
        <location evidence="1">Membrane</location>
        <topology evidence="1">Multi-pass membrane protein</topology>
    </subcellularLocation>
</comment>
<dbReference type="InterPro" id="IPR036259">
    <property type="entry name" value="MFS_trans_sf"/>
</dbReference>
<feature type="transmembrane region" description="Helical" evidence="6">
    <location>
        <begin position="325"/>
        <end position="343"/>
    </location>
</feature>
<feature type="transmembrane region" description="Helical" evidence="6">
    <location>
        <begin position="394"/>
        <end position="413"/>
    </location>
</feature>
<dbReference type="InterPro" id="IPR044770">
    <property type="entry name" value="MFS_spinster-like"/>
</dbReference>
<keyword evidence="9" id="KW-1185">Reference proteome</keyword>
<feature type="transmembrane region" description="Helical" evidence="6">
    <location>
        <begin position="89"/>
        <end position="108"/>
    </location>
</feature>
<evidence type="ECO:0000256" key="2">
    <source>
        <dbReference type="ARBA" id="ARBA00022448"/>
    </source>
</evidence>
<evidence type="ECO:0000256" key="5">
    <source>
        <dbReference type="ARBA" id="ARBA00023136"/>
    </source>
</evidence>
<protein>
    <submittedName>
        <fullName evidence="8">MFS transporter</fullName>
    </submittedName>
</protein>
<dbReference type="PROSITE" id="PS50850">
    <property type="entry name" value="MFS"/>
    <property type="match status" value="1"/>
</dbReference>
<gene>
    <name evidence="8" type="ORF">J2I47_02285</name>
</gene>
<feature type="transmembrane region" description="Helical" evidence="6">
    <location>
        <begin position="174"/>
        <end position="196"/>
    </location>
</feature>
<comment type="caution">
    <text evidence="8">The sequence shown here is derived from an EMBL/GenBank/DDBJ whole genome shotgun (WGS) entry which is preliminary data.</text>
</comment>
<feature type="transmembrane region" description="Helical" evidence="6">
    <location>
        <begin position="148"/>
        <end position="168"/>
    </location>
</feature>
<feature type="transmembrane region" description="Helical" evidence="6">
    <location>
        <begin position="303"/>
        <end position="319"/>
    </location>
</feature>
<dbReference type="Pfam" id="PF07690">
    <property type="entry name" value="MFS_1"/>
    <property type="match status" value="1"/>
</dbReference>
<accession>A0A939GCP8</accession>
<name>A0A939GCP8_9BACT</name>
<keyword evidence="2" id="KW-0813">Transport</keyword>
<evidence type="ECO:0000256" key="6">
    <source>
        <dbReference type="SAM" id="Phobius"/>
    </source>
</evidence>
<feature type="transmembrane region" description="Helical" evidence="6">
    <location>
        <begin position="20"/>
        <end position="37"/>
    </location>
</feature>
<dbReference type="InterPro" id="IPR011701">
    <property type="entry name" value="MFS"/>
</dbReference>
<keyword evidence="5 6" id="KW-0472">Membrane</keyword>
<sequence>MASATLEATRPAPSVLPARAWLVVALLCVVGCLNYLDRIMITTMRISILADMPMTDAQFGLLTSVFLWVYGLLSPLAGFMADRFSRSRVIVGSLFVWSVVTWLTAHATTFPQLLATRALMGISEAGYIPAALALIADYHRGHTRSLATGIHMAGIMAGQSLGFLGGYIADNWHWNTAFSTLGSLGVGYAVLLALLLRDAPRQSTLPATKTASAEGKIHFVAALKNLFRRPAFWLALGFWGLLGVANWLVLGWLPTYFREQFTLSQTQAGIYSTAYFHAAALVGVLIGGFWADRWSQTNVRGRMLVPAIGFCLAAPAIFLGSSTTVLAVAVAGFMVYALTRTFADANMMPILCQITDPRYRATGYGILNLFSCVVGGLGIYAGGILRDGHVNLSLLFRLASILLILCAALVYAIKPEKVDRRFL</sequence>
<proteinExistence type="predicted"/>
<feature type="transmembrane region" description="Helical" evidence="6">
    <location>
        <begin position="114"/>
        <end position="136"/>
    </location>
</feature>
<dbReference type="GO" id="GO:0016020">
    <property type="term" value="C:membrane"/>
    <property type="evidence" value="ECO:0007669"/>
    <property type="project" value="UniProtKB-SubCell"/>
</dbReference>
<evidence type="ECO:0000256" key="3">
    <source>
        <dbReference type="ARBA" id="ARBA00022692"/>
    </source>
</evidence>
<dbReference type="EMBL" id="JAFMYV010000001">
    <property type="protein sequence ID" value="MBO0935368.1"/>
    <property type="molecule type" value="Genomic_DNA"/>
</dbReference>
<evidence type="ECO:0000259" key="7">
    <source>
        <dbReference type="PROSITE" id="PS50850"/>
    </source>
</evidence>
<dbReference type="SUPFAM" id="SSF103473">
    <property type="entry name" value="MFS general substrate transporter"/>
    <property type="match status" value="1"/>
</dbReference>
<feature type="domain" description="Major facilitator superfamily (MFS) profile" evidence="7">
    <location>
        <begin position="23"/>
        <end position="418"/>
    </location>
</feature>
<dbReference type="PANTHER" id="PTHR23505">
    <property type="entry name" value="SPINSTER"/>
    <property type="match status" value="1"/>
</dbReference>
<feature type="transmembrane region" description="Helical" evidence="6">
    <location>
        <begin position="270"/>
        <end position="291"/>
    </location>
</feature>
<dbReference type="PANTHER" id="PTHR23505:SF79">
    <property type="entry name" value="PROTEIN SPINSTER"/>
    <property type="match status" value="1"/>
</dbReference>
<organism evidence="8 9">
    <name type="scientific">Fibrella rubiginis</name>
    <dbReference type="NCBI Taxonomy" id="2817060"/>
    <lineage>
        <taxon>Bacteria</taxon>
        <taxon>Pseudomonadati</taxon>
        <taxon>Bacteroidota</taxon>
        <taxon>Cytophagia</taxon>
        <taxon>Cytophagales</taxon>
        <taxon>Spirosomataceae</taxon>
        <taxon>Fibrella</taxon>
    </lineage>
</organism>
<keyword evidence="4 6" id="KW-1133">Transmembrane helix</keyword>
<dbReference type="AlphaFoldDB" id="A0A939GCP8"/>
<dbReference type="RefSeq" id="WP_207362924.1">
    <property type="nucleotide sequence ID" value="NZ_JAFMYV010000001.1"/>
</dbReference>
<evidence type="ECO:0000256" key="4">
    <source>
        <dbReference type="ARBA" id="ARBA00022989"/>
    </source>
</evidence>
<feature type="transmembrane region" description="Helical" evidence="6">
    <location>
        <begin position="57"/>
        <end position="77"/>
    </location>
</feature>
<dbReference type="InterPro" id="IPR020846">
    <property type="entry name" value="MFS_dom"/>
</dbReference>
<evidence type="ECO:0000313" key="9">
    <source>
        <dbReference type="Proteomes" id="UP000664034"/>
    </source>
</evidence>
<keyword evidence="3 6" id="KW-0812">Transmembrane</keyword>
<feature type="transmembrane region" description="Helical" evidence="6">
    <location>
        <begin position="364"/>
        <end position="382"/>
    </location>
</feature>
<evidence type="ECO:0000313" key="8">
    <source>
        <dbReference type="EMBL" id="MBO0935368.1"/>
    </source>
</evidence>
<feature type="transmembrane region" description="Helical" evidence="6">
    <location>
        <begin position="231"/>
        <end position="250"/>
    </location>
</feature>
<dbReference type="GO" id="GO:0022857">
    <property type="term" value="F:transmembrane transporter activity"/>
    <property type="evidence" value="ECO:0007669"/>
    <property type="project" value="InterPro"/>
</dbReference>
<reference evidence="8" key="1">
    <citation type="submission" date="2021-03" db="EMBL/GenBank/DDBJ databases">
        <title>Fibrella sp. HMF5335 genome sequencing and assembly.</title>
        <authorList>
            <person name="Kang H."/>
            <person name="Kim H."/>
            <person name="Bae S."/>
            <person name="Joh K."/>
        </authorList>
    </citation>
    <scope>NUCLEOTIDE SEQUENCE</scope>
    <source>
        <strain evidence="8">HMF5335</strain>
    </source>
</reference>
<evidence type="ECO:0000256" key="1">
    <source>
        <dbReference type="ARBA" id="ARBA00004141"/>
    </source>
</evidence>
<dbReference type="Gene3D" id="1.20.1250.20">
    <property type="entry name" value="MFS general substrate transporter like domains"/>
    <property type="match status" value="2"/>
</dbReference>
<dbReference type="Proteomes" id="UP000664034">
    <property type="component" value="Unassembled WGS sequence"/>
</dbReference>